<reference evidence="1" key="1">
    <citation type="submission" date="2016-10" db="EMBL/GenBank/DDBJ databases">
        <authorList>
            <person name="de Groot N.N."/>
        </authorList>
    </citation>
    <scope>NUCLEOTIDE SEQUENCE</scope>
</reference>
<name>A0A1W1DH11_9ZZZZ</name>
<accession>A0A1W1DH11</accession>
<gene>
    <name evidence="1" type="ORF">MNB_SUP05-13-634</name>
</gene>
<dbReference type="EMBL" id="FPHU01000084">
    <property type="protein sequence ID" value="SFV80497.1"/>
    <property type="molecule type" value="Genomic_DNA"/>
</dbReference>
<dbReference type="AlphaFoldDB" id="A0A1W1DH11"/>
<sequence length="135" mass="15370">MSIEQTQPLYLIVGEQQASPCDHETYRRFKLWVASTFGSGNIDTFEQENIIIEHWDDQAADSYPHLLNPCECGTFLPIDIQEPGPMFSSSTGLLTDMIALKQHYNEMEPAFQNIVDKLIEMAELSVNTKTAMEIR</sequence>
<proteinExistence type="predicted"/>
<evidence type="ECO:0000313" key="1">
    <source>
        <dbReference type="EMBL" id="SFV80497.1"/>
    </source>
</evidence>
<protein>
    <submittedName>
        <fullName evidence="1">Uncharacterized protein</fullName>
    </submittedName>
</protein>
<organism evidence="1">
    <name type="scientific">hydrothermal vent metagenome</name>
    <dbReference type="NCBI Taxonomy" id="652676"/>
    <lineage>
        <taxon>unclassified sequences</taxon>
        <taxon>metagenomes</taxon>
        <taxon>ecological metagenomes</taxon>
    </lineage>
</organism>